<dbReference type="Pfam" id="PF13483">
    <property type="entry name" value="Lactamase_B_3"/>
    <property type="match status" value="1"/>
</dbReference>
<dbReference type="PANTHER" id="PTHR39189">
    <property type="entry name" value="UPF0173 METAL-DEPENDENT HYDROLASE YTKL"/>
    <property type="match status" value="1"/>
</dbReference>
<sequence length="277" mass="30158">MPLIRLALVLILLLANPLQAQDRRPSHCISLVQNLPGGVYLHRAAFTDPLPDYTVRLRYVAHASFLIRAQGGVTAVTDYTGFLGSTDFVPDVATMNRAHSSHWTALPDPRIPHVLPGWNPDGGPADHHLDLGEMLVRSVSTDIRSWSGGVESGEDGNSIFVFEVAGLCIGHLGHLHHVPTDEQFAALGRLDVVMAPVDGGMTLDLPRMIEVLTRLRASIVIPMHWFGDGTLSVFLSGMSGVFDIERVGGPELEVSLRSLPRRPTVMVLQPAYLSDDD</sequence>
<feature type="signal peptide" evidence="1">
    <location>
        <begin position="1"/>
        <end position="20"/>
    </location>
</feature>
<dbReference type="Proteomes" id="UP001553161">
    <property type="component" value="Unassembled WGS sequence"/>
</dbReference>
<gene>
    <name evidence="2" type="ORF">AB0T83_00490</name>
</gene>
<protein>
    <submittedName>
        <fullName evidence="2">MBL fold metallo-hydrolase</fullName>
    </submittedName>
</protein>
<keyword evidence="3" id="KW-1185">Reference proteome</keyword>
<dbReference type="PANTHER" id="PTHR39189:SF1">
    <property type="entry name" value="UPF0173 METAL-DEPENDENT HYDROLASE YTKL"/>
    <property type="match status" value="1"/>
</dbReference>
<evidence type="ECO:0000313" key="3">
    <source>
        <dbReference type="Proteomes" id="UP001553161"/>
    </source>
</evidence>
<comment type="caution">
    <text evidence="2">The sequence shown here is derived from an EMBL/GenBank/DDBJ whole genome shotgun (WGS) entry which is preliminary data.</text>
</comment>
<dbReference type="EMBL" id="JBFBVU010000001">
    <property type="protein sequence ID" value="MEV8465256.1"/>
    <property type="molecule type" value="Genomic_DNA"/>
</dbReference>
<organism evidence="2 3">
    <name type="scientific">Meridianimarinicoccus marinus</name>
    <dbReference type="NCBI Taxonomy" id="3231483"/>
    <lineage>
        <taxon>Bacteria</taxon>
        <taxon>Pseudomonadati</taxon>
        <taxon>Pseudomonadota</taxon>
        <taxon>Alphaproteobacteria</taxon>
        <taxon>Rhodobacterales</taxon>
        <taxon>Paracoccaceae</taxon>
        <taxon>Meridianimarinicoccus</taxon>
    </lineage>
</organism>
<accession>A0ABV3L124</accession>
<dbReference type="RefSeq" id="WP_366190629.1">
    <property type="nucleotide sequence ID" value="NZ_JBFBVU010000001.1"/>
</dbReference>
<dbReference type="InterPro" id="IPR036866">
    <property type="entry name" value="RibonucZ/Hydroxyglut_hydro"/>
</dbReference>
<keyword evidence="1" id="KW-0732">Signal</keyword>
<evidence type="ECO:0000256" key="1">
    <source>
        <dbReference type="SAM" id="SignalP"/>
    </source>
</evidence>
<proteinExistence type="predicted"/>
<dbReference type="SUPFAM" id="SSF56281">
    <property type="entry name" value="Metallo-hydrolase/oxidoreductase"/>
    <property type="match status" value="1"/>
</dbReference>
<dbReference type="Gene3D" id="3.60.15.10">
    <property type="entry name" value="Ribonuclease Z/Hydroxyacylglutathione hydrolase-like"/>
    <property type="match status" value="1"/>
</dbReference>
<feature type="chain" id="PRO_5047065516" evidence="1">
    <location>
        <begin position="21"/>
        <end position="277"/>
    </location>
</feature>
<reference evidence="2 3" key="1">
    <citation type="submission" date="2024-07" db="EMBL/GenBank/DDBJ databases">
        <authorList>
            <person name="Kang M."/>
        </authorList>
    </citation>
    <scope>NUCLEOTIDE SEQUENCE [LARGE SCALE GENOMIC DNA]</scope>
    <source>
        <strain evidence="2 3">DFM31</strain>
    </source>
</reference>
<evidence type="ECO:0000313" key="2">
    <source>
        <dbReference type="EMBL" id="MEV8465256.1"/>
    </source>
</evidence>
<name>A0ABV3L124_9RHOB</name>